<organism evidence="1 2">
    <name type="scientific">Hyaloscypha variabilis (strain UAMH 11265 / GT02V1 / F)</name>
    <name type="common">Meliniomyces variabilis</name>
    <dbReference type="NCBI Taxonomy" id="1149755"/>
    <lineage>
        <taxon>Eukaryota</taxon>
        <taxon>Fungi</taxon>
        <taxon>Dikarya</taxon>
        <taxon>Ascomycota</taxon>
        <taxon>Pezizomycotina</taxon>
        <taxon>Leotiomycetes</taxon>
        <taxon>Helotiales</taxon>
        <taxon>Hyaloscyphaceae</taxon>
        <taxon>Hyaloscypha</taxon>
        <taxon>Hyaloscypha variabilis</taxon>
    </lineage>
</organism>
<evidence type="ECO:0000313" key="2">
    <source>
        <dbReference type="Proteomes" id="UP000235786"/>
    </source>
</evidence>
<dbReference type="Proteomes" id="UP000235786">
    <property type="component" value="Unassembled WGS sequence"/>
</dbReference>
<protein>
    <submittedName>
        <fullName evidence="1">Uncharacterized protein</fullName>
    </submittedName>
</protein>
<dbReference type="AlphaFoldDB" id="A0A2J6R3T1"/>
<dbReference type="EMBL" id="KZ613957">
    <property type="protein sequence ID" value="PMD33129.1"/>
    <property type="molecule type" value="Genomic_DNA"/>
</dbReference>
<gene>
    <name evidence="1" type="ORF">L207DRAFT_518438</name>
</gene>
<evidence type="ECO:0000313" key="1">
    <source>
        <dbReference type="EMBL" id="PMD33129.1"/>
    </source>
</evidence>
<sequence length="69" mass="7857">MSSILNKASSATPSTARDSENKLLKKWRANYYLLDNKEVEPYSSDITTNIRGHLESHHEIIVPKDLSKN</sequence>
<reference evidence="1 2" key="1">
    <citation type="submission" date="2016-04" db="EMBL/GenBank/DDBJ databases">
        <title>A degradative enzymes factory behind the ericoid mycorrhizal symbiosis.</title>
        <authorList>
            <consortium name="DOE Joint Genome Institute"/>
            <person name="Martino E."/>
            <person name="Morin E."/>
            <person name="Grelet G."/>
            <person name="Kuo A."/>
            <person name="Kohler A."/>
            <person name="Daghino S."/>
            <person name="Barry K."/>
            <person name="Choi C."/>
            <person name="Cichocki N."/>
            <person name="Clum A."/>
            <person name="Copeland A."/>
            <person name="Hainaut M."/>
            <person name="Haridas S."/>
            <person name="Labutti K."/>
            <person name="Lindquist E."/>
            <person name="Lipzen A."/>
            <person name="Khouja H.-R."/>
            <person name="Murat C."/>
            <person name="Ohm R."/>
            <person name="Olson A."/>
            <person name="Spatafora J."/>
            <person name="Veneault-Fourrey C."/>
            <person name="Henrissat B."/>
            <person name="Grigoriev I."/>
            <person name="Martin F."/>
            <person name="Perotto S."/>
        </authorList>
    </citation>
    <scope>NUCLEOTIDE SEQUENCE [LARGE SCALE GENOMIC DNA]</scope>
    <source>
        <strain evidence="1 2">F</strain>
    </source>
</reference>
<keyword evidence="2" id="KW-1185">Reference proteome</keyword>
<proteinExistence type="predicted"/>
<accession>A0A2J6R3T1</accession>
<name>A0A2J6R3T1_HYAVF</name>